<dbReference type="AlphaFoldDB" id="A0AA88CT42"/>
<gene>
    <name evidence="7" type="ORF">TIFTF001_041275</name>
    <name evidence="8" type="ORF">TIFTF001_041277</name>
</gene>
<evidence type="ECO:0000259" key="6">
    <source>
        <dbReference type="PROSITE" id="PS51005"/>
    </source>
</evidence>
<evidence type="ECO:0000256" key="4">
    <source>
        <dbReference type="ARBA" id="ARBA00023242"/>
    </source>
</evidence>
<name>A0AA88CT42_FICCA</name>
<organism evidence="7 9">
    <name type="scientific">Ficus carica</name>
    <name type="common">Common fig</name>
    <dbReference type="NCBI Taxonomy" id="3494"/>
    <lineage>
        <taxon>Eukaryota</taxon>
        <taxon>Viridiplantae</taxon>
        <taxon>Streptophyta</taxon>
        <taxon>Embryophyta</taxon>
        <taxon>Tracheophyta</taxon>
        <taxon>Spermatophyta</taxon>
        <taxon>Magnoliopsida</taxon>
        <taxon>eudicotyledons</taxon>
        <taxon>Gunneridae</taxon>
        <taxon>Pentapetalae</taxon>
        <taxon>rosids</taxon>
        <taxon>fabids</taxon>
        <taxon>Rosales</taxon>
        <taxon>Moraceae</taxon>
        <taxon>Ficeae</taxon>
        <taxon>Ficus</taxon>
    </lineage>
</organism>
<dbReference type="EMBL" id="BTGU01001777">
    <property type="protein sequence ID" value="GMN29168.1"/>
    <property type="molecule type" value="Genomic_DNA"/>
</dbReference>
<feature type="region of interest" description="Disordered" evidence="5">
    <location>
        <begin position="102"/>
        <end position="125"/>
    </location>
</feature>
<protein>
    <recommendedName>
        <fullName evidence="6">NAC domain-containing protein</fullName>
    </recommendedName>
</protein>
<dbReference type="GO" id="GO:0006355">
    <property type="term" value="P:regulation of DNA-templated transcription"/>
    <property type="evidence" value="ECO:0007669"/>
    <property type="project" value="InterPro"/>
</dbReference>
<dbReference type="PANTHER" id="PTHR31719">
    <property type="entry name" value="NAC TRANSCRIPTION FACTOR 56"/>
    <property type="match status" value="1"/>
</dbReference>
<accession>A0AA88CT42</accession>
<evidence type="ECO:0000313" key="9">
    <source>
        <dbReference type="Proteomes" id="UP001187192"/>
    </source>
</evidence>
<evidence type="ECO:0000313" key="7">
    <source>
        <dbReference type="EMBL" id="GMN29141.1"/>
    </source>
</evidence>
<proteinExistence type="predicted"/>
<dbReference type="InterPro" id="IPR036093">
    <property type="entry name" value="NAC_dom_sf"/>
</dbReference>
<comment type="caution">
    <text evidence="7">The sequence shown here is derived from an EMBL/GenBank/DDBJ whole genome shotgun (WGS) entry which is preliminary data.</text>
</comment>
<dbReference type="Pfam" id="PF02365">
    <property type="entry name" value="NAM"/>
    <property type="match status" value="1"/>
</dbReference>
<reference evidence="7" key="1">
    <citation type="submission" date="2023-07" db="EMBL/GenBank/DDBJ databases">
        <title>draft genome sequence of fig (Ficus carica).</title>
        <authorList>
            <person name="Takahashi T."/>
            <person name="Nishimura K."/>
        </authorList>
    </citation>
    <scope>NUCLEOTIDE SEQUENCE</scope>
</reference>
<dbReference type="PROSITE" id="PS51005">
    <property type="entry name" value="NAC"/>
    <property type="match status" value="1"/>
</dbReference>
<dbReference type="SUPFAM" id="SSF101941">
    <property type="entry name" value="NAC domain"/>
    <property type="match status" value="1"/>
</dbReference>
<evidence type="ECO:0000256" key="3">
    <source>
        <dbReference type="ARBA" id="ARBA00023163"/>
    </source>
</evidence>
<evidence type="ECO:0000313" key="8">
    <source>
        <dbReference type="EMBL" id="GMN29168.1"/>
    </source>
</evidence>
<keyword evidence="9" id="KW-1185">Reference proteome</keyword>
<dbReference type="Proteomes" id="UP001187192">
    <property type="component" value="Unassembled WGS sequence"/>
</dbReference>
<dbReference type="PANTHER" id="PTHR31719:SF94">
    <property type="entry name" value="PROTEIN ATAF2"/>
    <property type="match status" value="1"/>
</dbReference>
<keyword evidence="3" id="KW-0804">Transcription</keyword>
<dbReference type="EMBL" id="BTGU01001776">
    <property type="protein sequence ID" value="GMN29141.1"/>
    <property type="molecule type" value="Genomic_DNA"/>
</dbReference>
<dbReference type="InterPro" id="IPR003441">
    <property type="entry name" value="NAC-dom"/>
</dbReference>
<evidence type="ECO:0000256" key="2">
    <source>
        <dbReference type="ARBA" id="ARBA00023125"/>
    </source>
</evidence>
<dbReference type="Gene3D" id="2.170.150.80">
    <property type="entry name" value="NAC domain"/>
    <property type="match status" value="1"/>
</dbReference>
<feature type="non-terminal residue" evidence="7">
    <location>
        <position position="1"/>
    </location>
</feature>
<evidence type="ECO:0000256" key="1">
    <source>
        <dbReference type="ARBA" id="ARBA00023015"/>
    </source>
</evidence>
<keyword evidence="1" id="KW-0805">Transcription regulation</keyword>
<keyword evidence="4" id="KW-0539">Nucleus</keyword>
<keyword evidence="2" id="KW-0238">DNA-binding</keyword>
<dbReference type="GO" id="GO:0003677">
    <property type="term" value="F:DNA binding"/>
    <property type="evidence" value="ECO:0007669"/>
    <property type="project" value="UniProtKB-KW"/>
</dbReference>
<evidence type="ECO:0000256" key="5">
    <source>
        <dbReference type="SAM" id="MobiDB-lite"/>
    </source>
</evidence>
<sequence>MEPNQEAAATAVPVHGSVIPSGDNGGFNPIEFPIGYRFLPSDEELITDYLVKKLLDQDLPADIVKEVDLYKYSPQELEQLYGARREKEMYFFTRTKLKYANGSRPNREAPGGTWRASTSKIPIRGGNGRKIGDKMMLVYHKTENKQKTDWLMHEYTIPSNSKKTEGYVLCKLYNKSSKQVLQISALPEKPPQNKELHTEPNHAANHLHQDQEPLVPQTYLDCLPQQHLACQNNQQEGYHDSQPLQDYHNILLQGYDPNIQLQGNDPNIRSQGYDPNIQLQGCDPNIQLQGYDPNIQSQGYDPNIQLQGYDPNIQLQGSDPNIQLQGSDPNIQLQVSDPNILSQWCD</sequence>
<feature type="domain" description="NAC" evidence="6">
    <location>
        <begin position="32"/>
        <end position="175"/>
    </location>
</feature>